<reference evidence="2 3" key="1">
    <citation type="journal article" date="2014" name="Front. Microbiol.">
        <title>Population and genomic analysis of the genus Halorubrum.</title>
        <authorList>
            <person name="Fullmer M.S."/>
            <person name="Soucy S.M."/>
            <person name="Swithers K.S."/>
            <person name="Makkay A.M."/>
            <person name="Wheeler R."/>
            <person name="Ventosa A."/>
            <person name="Gogarten J.P."/>
            <person name="Papke R.T."/>
        </authorList>
    </citation>
    <scope>NUCLEOTIDE SEQUENCE [LARGE SCALE GENOMIC DNA]</scope>
    <source>
        <strain evidence="2 3">Cb34</strain>
    </source>
</reference>
<evidence type="ECO:0000313" key="2">
    <source>
        <dbReference type="EMBL" id="OYR58635.1"/>
    </source>
</evidence>
<organism evidence="2 3">
    <name type="scientific">Halorubrum halodurans</name>
    <dbReference type="NCBI Taxonomy" id="1383851"/>
    <lineage>
        <taxon>Archaea</taxon>
        <taxon>Methanobacteriati</taxon>
        <taxon>Methanobacteriota</taxon>
        <taxon>Stenosarchaea group</taxon>
        <taxon>Halobacteria</taxon>
        <taxon>Halobacteriales</taxon>
        <taxon>Haloferacaceae</taxon>
        <taxon>Halorubrum</taxon>
    </lineage>
</organism>
<dbReference type="AlphaFoldDB" id="A0A256IQ27"/>
<dbReference type="EMBL" id="NHPJ01000027">
    <property type="protein sequence ID" value="OYR58635.1"/>
    <property type="molecule type" value="Genomic_DNA"/>
</dbReference>
<keyword evidence="3" id="KW-1185">Reference proteome</keyword>
<feature type="compositionally biased region" description="Basic and acidic residues" evidence="1">
    <location>
        <begin position="98"/>
        <end position="109"/>
    </location>
</feature>
<protein>
    <submittedName>
        <fullName evidence="2">Uncharacterized protein</fullName>
    </submittedName>
</protein>
<feature type="region of interest" description="Disordered" evidence="1">
    <location>
        <begin position="83"/>
        <end position="118"/>
    </location>
</feature>
<dbReference type="Proteomes" id="UP000216308">
    <property type="component" value="Unassembled WGS sequence"/>
</dbReference>
<dbReference type="RefSeq" id="WP_143420905.1">
    <property type="nucleotide sequence ID" value="NZ_NHPJ01000027.1"/>
</dbReference>
<accession>A0A256IQ27</accession>
<evidence type="ECO:0000256" key="1">
    <source>
        <dbReference type="SAM" id="MobiDB-lite"/>
    </source>
</evidence>
<comment type="caution">
    <text evidence="2">The sequence shown here is derived from an EMBL/GenBank/DDBJ whole genome shotgun (WGS) entry which is preliminary data.</text>
</comment>
<evidence type="ECO:0000313" key="3">
    <source>
        <dbReference type="Proteomes" id="UP000216308"/>
    </source>
</evidence>
<proteinExistence type="predicted"/>
<sequence length="118" mass="13001">MAASIWVKPVTKPDSNRWERVGRDLAAQESGRRRADVEEEFHSLERALREGDDVDADDIEDARHALNALRRLLEDQLAPLAGVEPWGSSPPSMPYGAVHEHYHSGDCDASKSAAPGDD</sequence>
<name>A0A256IQ27_9EURY</name>
<gene>
    <name evidence="2" type="ORF">DJ70_02600</name>
</gene>
<dbReference type="OrthoDB" id="350632at2157"/>